<dbReference type="Proteomes" id="UP001230035">
    <property type="component" value="Unassembled WGS sequence"/>
</dbReference>
<evidence type="ECO:0008006" key="7">
    <source>
        <dbReference type="Google" id="ProtNLM"/>
    </source>
</evidence>
<evidence type="ECO:0000313" key="5">
    <source>
        <dbReference type="EMBL" id="MDI9257909.1"/>
    </source>
</evidence>
<dbReference type="PROSITE" id="PS50294">
    <property type="entry name" value="WD_REPEATS_REGION"/>
    <property type="match status" value="1"/>
</dbReference>
<dbReference type="PANTHER" id="PTHR22847">
    <property type="entry name" value="WD40 REPEAT PROTEIN"/>
    <property type="match status" value="1"/>
</dbReference>
<protein>
    <recommendedName>
        <fullName evidence="7">WD40 repeat domain-containing protein</fullName>
    </recommendedName>
</protein>
<comment type="caution">
    <text evidence="5">The sequence shown here is derived from an EMBL/GenBank/DDBJ whole genome shotgun (WGS) entry which is preliminary data.</text>
</comment>
<keyword evidence="6" id="KW-1185">Reference proteome</keyword>
<dbReference type="RefSeq" id="WP_283239586.1">
    <property type="nucleotide sequence ID" value="NZ_JASGBP010000007.1"/>
</dbReference>
<evidence type="ECO:0000313" key="6">
    <source>
        <dbReference type="Proteomes" id="UP001230035"/>
    </source>
</evidence>
<feature type="chain" id="PRO_5046233746" description="WD40 repeat domain-containing protein" evidence="4">
    <location>
        <begin position="24"/>
        <end position="344"/>
    </location>
</feature>
<dbReference type="PANTHER" id="PTHR22847:SF637">
    <property type="entry name" value="WD REPEAT DOMAIN 5B"/>
    <property type="match status" value="1"/>
</dbReference>
<reference evidence="5 6" key="1">
    <citation type="submission" date="2023-05" db="EMBL/GenBank/DDBJ databases">
        <title>Flavobacterium sedimenti sp. nov., isolated from the sediment.</title>
        <authorList>
            <person name="Wu N."/>
        </authorList>
    </citation>
    <scope>NUCLEOTIDE SEQUENCE [LARGE SCALE GENOMIC DNA]</scope>
    <source>
        <strain evidence="5 6">YZ-48</strain>
    </source>
</reference>
<evidence type="ECO:0000256" key="4">
    <source>
        <dbReference type="SAM" id="SignalP"/>
    </source>
</evidence>
<dbReference type="PROSITE" id="PS50082">
    <property type="entry name" value="WD_REPEATS_2"/>
    <property type="match status" value="2"/>
</dbReference>
<sequence>MKNNSICHNLFLFFLLIFINVNAQDNDGLYLSKMTGINSVSYTDVYYTGSKDTVLVSKYDGTIEQIVKGSPKSKKVAKINDEIYAITYNFKRKHIAASTLENGIVIINKQNGKVIKKLSLIQTWALRIDYSNDSKFLFANDQRGNRFIWDVDDNYNPIKLPEVMPKGSIYSIKNNVITLITSKKIILWNFLKRELIKEINISASRIADVDLFNNYLNLNFNSCDFFDVAKGKSLFSLQHPSWIRPVESIGGEDAARTSGFLVKNGFFEDTHYQMALTSAKFAKNRIYTASIDKSIRVWDKETGTLIDNLIGHKGTVNKIKVNATENQLVSIDLLGGIKFWNLLD</sequence>
<evidence type="ECO:0000256" key="1">
    <source>
        <dbReference type="ARBA" id="ARBA00022574"/>
    </source>
</evidence>
<keyword evidence="4" id="KW-0732">Signal</keyword>
<organism evidence="5 6">
    <name type="scientific">Flavobacterium sedimenticola</name>
    <dbReference type="NCBI Taxonomy" id="3043286"/>
    <lineage>
        <taxon>Bacteria</taxon>
        <taxon>Pseudomonadati</taxon>
        <taxon>Bacteroidota</taxon>
        <taxon>Flavobacteriia</taxon>
        <taxon>Flavobacteriales</taxon>
        <taxon>Flavobacteriaceae</taxon>
        <taxon>Flavobacterium</taxon>
    </lineage>
</organism>
<evidence type="ECO:0000256" key="3">
    <source>
        <dbReference type="PROSITE-ProRule" id="PRU00221"/>
    </source>
</evidence>
<feature type="repeat" description="WD" evidence="3">
    <location>
        <begin position="286"/>
        <end position="308"/>
    </location>
</feature>
<gene>
    <name evidence="5" type="ORF">QHT84_10840</name>
</gene>
<name>A0ABT6XS40_9FLAO</name>
<feature type="repeat" description="WD" evidence="3">
    <location>
        <begin position="309"/>
        <end position="344"/>
    </location>
</feature>
<keyword evidence="1 3" id="KW-0853">WD repeat</keyword>
<dbReference type="InterPro" id="IPR015943">
    <property type="entry name" value="WD40/YVTN_repeat-like_dom_sf"/>
</dbReference>
<dbReference type="EMBL" id="JASGBP010000007">
    <property type="protein sequence ID" value="MDI9257909.1"/>
    <property type="molecule type" value="Genomic_DNA"/>
</dbReference>
<keyword evidence="2" id="KW-0677">Repeat</keyword>
<accession>A0ABT6XS40</accession>
<dbReference type="SMART" id="SM00320">
    <property type="entry name" value="WD40"/>
    <property type="match status" value="4"/>
</dbReference>
<dbReference type="SUPFAM" id="SSF50998">
    <property type="entry name" value="Quinoprotein alcohol dehydrogenase-like"/>
    <property type="match status" value="1"/>
</dbReference>
<dbReference type="InterPro" id="IPR011047">
    <property type="entry name" value="Quinoprotein_ADH-like_sf"/>
</dbReference>
<dbReference type="Gene3D" id="2.130.10.10">
    <property type="entry name" value="YVTN repeat-like/Quinoprotein amine dehydrogenase"/>
    <property type="match status" value="2"/>
</dbReference>
<proteinExistence type="predicted"/>
<dbReference type="InterPro" id="IPR001680">
    <property type="entry name" value="WD40_rpt"/>
</dbReference>
<evidence type="ECO:0000256" key="2">
    <source>
        <dbReference type="ARBA" id="ARBA00022737"/>
    </source>
</evidence>
<feature type="signal peptide" evidence="4">
    <location>
        <begin position="1"/>
        <end position="23"/>
    </location>
</feature>